<gene>
    <name evidence="2" type="ORF">FB45DRAFT_876630</name>
</gene>
<name>A0AAD7B4G5_9AGAR</name>
<protein>
    <submittedName>
        <fullName evidence="2">Uncharacterized protein</fullName>
    </submittedName>
</protein>
<dbReference type="AlphaFoldDB" id="A0AAD7B4G5"/>
<feature type="region of interest" description="Disordered" evidence="1">
    <location>
        <begin position="238"/>
        <end position="258"/>
    </location>
</feature>
<dbReference type="EMBL" id="JARKIF010000040">
    <property type="protein sequence ID" value="KAJ7609545.1"/>
    <property type="molecule type" value="Genomic_DNA"/>
</dbReference>
<organism evidence="2 3">
    <name type="scientific">Roridomyces roridus</name>
    <dbReference type="NCBI Taxonomy" id="1738132"/>
    <lineage>
        <taxon>Eukaryota</taxon>
        <taxon>Fungi</taxon>
        <taxon>Dikarya</taxon>
        <taxon>Basidiomycota</taxon>
        <taxon>Agaricomycotina</taxon>
        <taxon>Agaricomycetes</taxon>
        <taxon>Agaricomycetidae</taxon>
        <taxon>Agaricales</taxon>
        <taxon>Marasmiineae</taxon>
        <taxon>Mycenaceae</taxon>
        <taxon>Roridomyces</taxon>
    </lineage>
</organism>
<evidence type="ECO:0000256" key="1">
    <source>
        <dbReference type="SAM" id="MobiDB-lite"/>
    </source>
</evidence>
<proteinExistence type="predicted"/>
<evidence type="ECO:0000313" key="3">
    <source>
        <dbReference type="Proteomes" id="UP001221142"/>
    </source>
</evidence>
<comment type="caution">
    <text evidence="2">The sequence shown here is derived from an EMBL/GenBank/DDBJ whole genome shotgun (WGS) entry which is preliminary data.</text>
</comment>
<evidence type="ECO:0000313" key="2">
    <source>
        <dbReference type="EMBL" id="KAJ7609545.1"/>
    </source>
</evidence>
<sequence length="504" mass="56262">MTASIPRHTQGQRVGGLRYSTKVTADTTYALKNRHLAEYDLGKNTREHRSFDFERRAGGMAYALHPGIGDFFGRMQSLSIGVAPEYTTARGRTARYFTGKQQEEGRSNINEFQTLRRERRGRSRFSHFRENGEPLRGLAVGRKDPGISCQSVRDRESQGAGHVGEWTKNTVESNVCYKSECKIQLTRRHTGDTRSILPQLGIRPERGVIHGLSGGWYLQRKHQVRVSKIAGYGKAFAREPQNARQHRKKKREDDRVGVRPRTGKIGVVHALDLFKVVDQDDGDVYWGALSVGFGRAVGRRTARASHRCHLLSPTTTSSFLVRSTHLGMTQDTLEDLYDKLSCKTGTGCAAQRRRTEYTIFVWRQQQPPSDTTSTSSAVASSVDQTIWRRHGQSTFGSPGICTLNPGNSLENTAFRASLLWDVIQLFLDERRTSLPLLRLYGRMPIQTLSRAAVLLVAAFMLPSSGLDLSVRVARSGFFESHFKKTGGELNVLAGKGGGRAKPPK</sequence>
<dbReference type="Proteomes" id="UP001221142">
    <property type="component" value="Unassembled WGS sequence"/>
</dbReference>
<accession>A0AAD7B4G5</accession>
<keyword evidence="3" id="KW-1185">Reference proteome</keyword>
<reference evidence="2" key="1">
    <citation type="submission" date="2023-03" db="EMBL/GenBank/DDBJ databases">
        <title>Massive genome expansion in bonnet fungi (Mycena s.s.) driven by repeated elements and novel gene families across ecological guilds.</title>
        <authorList>
            <consortium name="Lawrence Berkeley National Laboratory"/>
            <person name="Harder C.B."/>
            <person name="Miyauchi S."/>
            <person name="Viragh M."/>
            <person name="Kuo A."/>
            <person name="Thoen E."/>
            <person name="Andreopoulos B."/>
            <person name="Lu D."/>
            <person name="Skrede I."/>
            <person name="Drula E."/>
            <person name="Henrissat B."/>
            <person name="Morin E."/>
            <person name="Kohler A."/>
            <person name="Barry K."/>
            <person name="LaButti K."/>
            <person name="Morin E."/>
            <person name="Salamov A."/>
            <person name="Lipzen A."/>
            <person name="Mereny Z."/>
            <person name="Hegedus B."/>
            <person name="Baldrian P."/>
            <person name="Stursova M."/>
            <person name="Weitz H."/>
            <person name="Taylor A."/>
            <person name="Grigoriev I.V."/>
            <person name="Nagy L.G."/>
            <person name="Martin F."/>
            <person name="Kauserud H."/>
        </authorList>
    </citation>
    <scope>NUCLEOTIDE SEQUENCE</scope>
    <source>
        <strain evidence="2">9284</strain>
    </source>
</reference>